<dbReference type="AlphaFoldDB" id="A0A2U3DCQ5"/>
<feature type="transmembrane region" description="Helical" evidence="1">
    <location>
        <begin position="44"/>
        <end position="72"/>
    </location>
</feature>
<keyword evidence="1" id="KW-0812">Transmembrane</keyword>
<accession>A0A2U3DCQ5</accession>
<protein>
    <recommendedName>
        <fullName evidence="4">Acid phosphatase</fullName>
    </recommendedName>
</protein>
<evidence type="ECO:0008006" key="4">
    <source>
        <dbReference type="Google" id="ProtNLM"/>
    </source>
</evidence>
<keyword evidence="1" id="KW-0472">Membrane</keyword>
<keyword evidence="1" id="KW-1133">Transmembrane helix</keyword>
<evidence type="ECO:0000256" key="1">
    <source>
        <dbReference type="SAM" id="Phobius"/>
    </source>
</evidence>
<reference evidence="2 3" key="1">
    <citation type="submission" date="2016-11" db="EMBL/GenBank/DDBJ databases">
        <title>Comparative genomics of Acidibacillus ferroxidans species.</title>
        <authorList>
            <person name="Oliveira G."/>
            <person name="Nunes G."/>
            <person name="Oliveira R."/>
            <person name="Araujo F."/>
            <person name="Salim A."/>
            <person name="Scholte L."/>
            <person name="Morais D."/>
            <person name="Nancucheo I."/>
            <person name="Johnson D.B."/>
            <person name="Grail B."/>
            <person name="Bittencourt J."/>
            <person name="Valadares R."/>
        </authorList>
    </citation>
    <scope>NUCLEOTIDE SEQUENCE [LARGE SCALE GENOMIC DNA]</scope>
    <source>
        <strain evidence="2 3">Y002</strain>
    </source>
</reference>
<evidence type="ECO:0000313" key="2">
    <source>
        <dbReference type="EMBL" id="PWI59025.1"/>
    </source>
</evidence>
<evidence type="ECO:0000313" key="3">
    <source>
        <dbReference type="Proteomes" id="UP000245380"/>
    </source>
</evidence>
<dbReference type="EMBL" id="MPDK01000002">
    <property type="protein sequence ID" value="PWI59025.1"/>
    <property type="molecule type" value="Genomic_DNA"/>
</dbReference>
<proteinExistence type="predicted"/>
<dbReference type="InterPro" id="IPR003832">
    <property type="entry name" value="DUF212"/>
</dbReference>
<dbReference type="PANTHER" id="PTHR31446">
    <property type="entry name" value="ACID PHOSPHATASE/VANADIUM-DEPENDENT HALOPEROXIDASE-RELATED PROTEIN"/>
    <property type="match status" value="1"/>
</dbReference>
<feature type="transmembrane region" description="Helical" evidence="1">
    <location>
        <begin position="124"/>
        <end position="142"/>
    </location>
</feature>
<comment type="caution">
    <text evidence="2">The sequence shown here is derived from an EMBL/GenBank/DDBJ whole genome shotgun (WGS) entry which is preliminary data.</text>
</comment>
<organism evidence="2 3">
    <name type="scientific">Sulfoacidibacillus thermotolerans</name>
    <name type="common">Acidibacillus sulfuroxidans</name>
    <dbReference type="NCBI Taxonomy" id="1765684"/>
    <lineage>
        <taxon>Bacteria</taxon>
        <taxon>Bacillati</taxon>
        <taxon>Bacillota</taxon>
        <taxon>Bacilli</taxon>
        <taxon>Bacillales</taxon>
        <taxon>Alicyclobacillaceae</taxon>
        <taxon>Sulfoacidibacillus</taxon>
    </lineage>
</organism>
<dbReference type="PANTHER" id="PTHR31446:SF29">
    <property type="entry name" value="ACID PHOSPHATASE_VANADIUM-DEPENDENT HALOPEROXIDASE-RELATED PROTEIN"/>
    <property type="match status" value="1"/>
</dbReference>
<dbReference type="Pfam" id="PF02681">
    <property type="entry name" value="DUF212"/>
    <property type="match status" value="1"/>
</dbReference>
<dbReference type="Proteomes" id="UP000245380">
    <property type="component" value="Unassembled WGS sequence"/>
</dbReference>
<name>A0A2U3DCQ5_SULT2</name>
<keyword evidence="3" id="KW-1185">Reference proteome</keyword>
<sequence length="143" mass="15419">MAALASILVAQVIKVPIFYATNRKWDLSKMMSTGGMPSSHSAAVSSLSTVIAIRVGTGSMLFAAAVVFAIIVMYDAAGIRRHAGEQAIAINKLEAEIGKYIERFPMGRHEDYQKKLKEMLGHQPIEVFMGSILGILIGVVAAR</sequence>
<gene>
    <name evidence="2" type="ORF">BM613_02280</name>
</gene>